<reference evidence="3" key="1">
    <citation type="submission" date="2022-10" db="EMBL/GenBank/DDBJ databases">
        <title>The complete genomes of actinobacterial strains from the NBC collection.</title>
        <authorList>
            <person name="Joergensen T.S."/>
            <person name="Alvarez Arevalo M."/>
            <person name="Sterndorff E.B."/>
            <person name="Faurdal D."/>
            <person name="Vuksanovic O."/>
            <person name="Mourched A.-S."/>
            <person name="Charusanti P."/>
            <person name="Shaw S."/>
            <person name="Blin K."/>
            <person name="Weber T."/>
        </authorList>
    </citation>
    <scope>NUCLEOTIDE SEQUENCE</scope>
    <source>
        <strain evidence="3">NBC_00008</strain>
    </source>
</reference>
<dbReference type="GO" id="GO:0004674">
    <property type="term" value="F:protein serine/threonine kinase activity"/>
    <property type="evidence" value="ECO:0007669"/>
    <property type="project" value="UniProtKB-KW"/>
</dbReference>
<keyword evidence="1" id="KW-0418">Kinase</keyword>
<organism evidence="3">
    <name type="scientific">Streptomyces sp. NBC_00008</name>
    <dbReference type="NCBI Taxonomy" id="2903610"/>
    <lineage>
        <taxon>Bacteria</taxon>
        <taxon>Bacillati</taxon>
        <taxon>Actinomycetota</taxon>
        <taxon>Actinomycetes</taxon>
        <taxon>Kitasatosporales</taxon>
        <taxon>Streptomycetaceae</taxon>
        <taxon>Streptomyces</taxon>
    </lineage>
</organism>
<proteinExistence type="predicted"/>
<evidence type="ECO:0000313" key="3">
    <source>
        <dbReference type="EMBL" id="WTW70998.1"/>
    </source>
</evidence>
<keyword evidence="3" id="KW-0067">ATP-binding</keyword>
<dbReference type="EMBL" id="CP108313">
    <property type="protein sequence ID" value="WTW70998.1"/>
    <property type="molecule type" value="Genomic_DNA"/>
</dbReference>
<evidence type="ECO:0000256" key="1">
    <source>
        <dbReference type="ARBA" id="ARBA00022527"/>
    </source>
</evidence>
<sequence length="135" mass="14925">MSLSQQRRFPRRRTSVGASRDFVTSTLLKWELRPLVEDIELCVSELATNALLHGVPPGREFSVGIHRSEELVRLEVRDSGPGLPVVQQPDDDACSGRGLHLVREIADDFGVDDHVVGKTVWLIFKTSTAPEPAPS</sequence>
<keyword evidence="3" id="KW-0547">Nucleotide-binding</keyword>
<dbReference type="InterPro" id="IPR003594">
    <property type="entry name" value="HATPase_dom"/>
</dbReference>
<dbReference type="SUPFAM" id="SSF55874">
    <property type="entry name" value="ATPase domain of HSP90 chaperone/DNA topoisomerase II/histidine kinase"/>
    <property type="match status" value="1"/>
</dbReference>
<dbReference type="CDD" id="cd16936">
    <property type="entry name" value="HATPase_RsbW-like"/>
    <property type="match status" value="1"/>
</dbReference>
<dbReference type="AlphaFoldDB" id="A0AAU2VVL4"/>
<feature type="domain" description="Histidine kinase/HSP90-like ATPase" evidence="2">
    <location>
        <begin position="10"/>
        <end position="123"/>
    </location>
</feature>
<keyword evidence="1" id="KW-0723">Serine/threonine-protein kinase</keyword>
<name>A0AAU2VVL4_9ACTN</name>
<dbReference type="Gene3D" id="3.30.565.10">
    <property type="entry name" value="Histidine kinase-like ATPase, C-terminal domain"/>
    <property type="match status" value="1"/>
</dbReference>
<dbReference type="InterPro" id="IPR050267">
    <property type="entry name" value="Anti-sigma-factor_SerPK"/>
</dbReference>
<accession>A0AAU2VVL4</accession>
<protein>
    <submittedName>
        <fullName evidence="3">ATP-binding protein</fullName>
    </submittedName>
</protein>
<dbReference type="Pfam" id="PF13581">
    <property type="entry name" value="HATPase_c_2"/>
    <property type="match status" value="1"/>
</dbReference>
<dbReference type="PANTHER" id="PTHR35526">
    <property type="entry name" value="ANTI-SIGMA-F FACTOR RSBW-RELATED"/>
    <property type="match status" value="1"/>
</dbReference>
<evidence type="ECO:0000259" key="2">
    <source>
        <dbReference type="Pfam" id="PF13581"/>
    </source>
</evidence>
<dbReference type="PANTHER" id="PTHR35526:SF3">
    <property type="entry name" value="ANTI-SIGMA-F FACTOR RSBW"/>
    <property type="match status" value="1"/>
</dbReference>
<dbReference type="InterPro" id="IPR036890">
    <property type="entry name" value="HATPase_C_sf"/>
</dbReference>
<gene>
    <name evidence="3" type="ORF">OG398_23380</name>
</gene>
<keyword evidence="1" id="KW-0808">Transferase</keyword>
<dbReference type="GO" id="GO:0005524">
    <property type="term" value="F:ATP binding"/>
    <property type="evidence" value="ECO:0007669"/>
    <property type="project" value="UniProtKB-KW"/>
</dbReference>